<proteinExistence type="predicted"/>
<name>A0A454CPH4_VIBHA</name>
<gene>
    <name evidence="1" type="ORF">VCHENC02_5783</name>
</gene>
<evidence type="ECO:0000313" key="1">
    <source>
        <dbReference type="EMBL" id="EKM28306.1"/>
    </source>
</evidence>
<protein>
    <submittedName>
        <fullName evidence="1">Uncharacterized protein</fullName>
    </submittedName>
</protein>
<reference evidence="1 2" key="1">
    <citation type="submission" date="2012-10" db="EMBL/GenBank/DDBJ databases">
        <title>Genome sequence of Vibrio Cholerae HENC-02.</title>
        <authorList>
            <person name="Eppinger M."/>
            <person name="Hasan N.A."/>
            <person name="Sengamalay N."/>
            <person name="Hine E."/>
            <person name="Su Q."/>
            <person name="Daugherty S.C."/>
            <person name="Young S."/>
            <person name="Sadzewicz L."/>
            <person name="Tallon L."/>
            <person name="Cebula T.A."/>
            <person name="Ravel J."/>
            <person name="Colwell R.R."/>
        </authorList>
    </citation>
    <scope>NUCLEOTIDE SEQUENCE [LARGE SCALE GENOMIC DNA]</scope>
    <source>
        <strain evidence="1 2">HENC-02</strain>
    </source>
</reference>
<organism evidence="1 2">
    <name type="scientific">Vibrio harveyi</name>
    <name type="common">Beneckea harveyi</name>
    <dbReference type="NCBI Taxonomy" id="669"/>
    <lineage>
        <taxon>Bacteria</taxon>
        <taxon>Pseudomonadati</taxon>
        <taxon>Pseudomonadota</taxon>
        <taxon>Gammaproteobacteria</taxon>
        <taxon>Vibrionales</taxon>
        <taxon>Vibrionaceae</taxon>
        <taxon>Vibrio</taxon>
    </lineage>
</organism>
<dbReference type="EMBL" id="AJSR01002585">
    <property type="protein sequence ID" value="EKM28306.1"/>
    <property type="molecule type" value="Genomic_DNA"/>
</dbReference>
<feature type="non-terminal residue" evidence="1">
    <location>
        <position position="1"/>
    </location>
</feature>
<comment type="caution">
    <text evidence="1">The sequence shown here is derived from an EMBL/GenBank/DDBJ whole genome shotgun (WGS) entry which is preliminary data.</text>
</comment>
<dbReference type="AlphaFoldDB" id="A0A454CPH4"/>
<evidence type="ECO:0000313" key="2">
    <source>
        <dbReference type="Proteomes" id="UP000008367"/>
    </source>
</evidence>
<sequence length="46" mass="4960">PSISGISASVIIISNSFSMSLPSSHQRLRTVNASKPSRHSMMFKPS</sequence>
<dbReference type="Proteomes" id="UP000008367">
    <property type="component" value="Unassembled WGS sequence"/>
</dbReference>
<accession>A0A454CPH4</accession>